<feature type="compositionally biased region" description="Basic residues" evidence="2">
    <location>
        <begin position="163"/>
        <end position="172"/>
    </location>
</feature>
<sequence length="812" mass="92750">MIDRNQQTKSSEFLFNKQSSEPKTEQNKDVGTDSKLQKKQTDIQKRIASMKQKSQSFMVSAKPKLQQQLQQMHQQQFSQKGQLQLKDQLTQKILLRRLNMQIQPFRNLTEKKIQRSPFIISARNPSNNPFKQQHSQQRTYDENTANDLQGNTMKGSKASTSKQNRRKRKQRRRDGSSPRKPKIQTFERFNPGLSNRQINALNYMPHVSQNTMPDLNQDEFSQEYTIMSLQQPQQQIMSIPLEQDMPNIIKNRSLIIDSMKKLEGQGDKQMQQQVENEGPAKVPKSLFHFVIGSKTQITADQSQQSTFSVIGTDLSSGVITSQSSEISLSQLKEIKNKIKIDKENEKNRDRSNSGSKMGYIDSIQDQSTMDENMDFLSIQEQFSQKGSAILGKNGSLPSINIVQNKSSSLKQLQSYQDSPSQPITKRAISQPNSQSMLDPLSRPFTVSPQQSNMFNHSSSQPSLISHKTVTSHNSQKSHISFQSHTSQLTFQSPVSRNSLSPVLVQSPEVMDPQLIRKLSHSLSETMSKEEEELIQKTIENELQKEPKNVLAGTEQEQEKSMTVMTDARQIQVEDLTQDLRQSQALQTPIHLTPTYQTPSHLTPTFSTPTNLTPMQLGNQNSIQSFTQFSLQDSNLFSDNDGYNNNNEYNIKQPYQFTPLNPNMVKKQQLSYINEISYPTYVSDQSIDQDKVKSDNTQSNSFGGVEILEDTLNKFEAKTNQVRLENQQEVRLEKQQEQQQSSETEKQKSVFSSQFLAVLQPTIQTPQKQYRNLSSPDSEHLQFKIPSEITTQIKKIKQLVVVDLGGRKQKTQN</sequence>
<feature type="region of interest" description="Disordered" evidence="2">
    <location>
        <begin position="592"/>
        <end position="617"/>
    </location>
</feature>
<dbReference type="Proteomes" id="UP000324800">
    <property type="component" value="Unassembled WGS sequence"/>
</dbReference>
<feature type="compositionally biased region" description="Polar residues" evidence="2">
    <location>
        <begin position="444"/>
        <end position="484"/>
    </location>
</feature>
<keyword evidence="1" id="KW-0175">Coiled coil</keyword>
<feature type="compositionally biased region" description="Polar residues" evidence="2">
    <location>
        <begin position="123"/>
        <end position="161"/>
    </location>
</feature>
<reference evidence="3 4" key="1">
    <citation type="submission" date="2019-03" db="EMBL/GenBank/DDBJ databases">
        <title>Single cell metagenomics reveals metabolic interactions within the superorganism composed of flagellate Streblomastix strix and complex community of Bacteroidetes bacteria on its surface.</title>
        <authorList>
            <person name="Treitli S.C."/>
            <person name="Kolisko M."/>
            <person name="Husnik F."/>
            <person name="Keeling P."/>
            <person name="Hampl V."/>
        </authorList>
    </citation>
    <scope>NUCLEOTIDE SEQUENCE [LARGE SCALE GENOMIC DNA]</scope>
    <source>
        <strain evidence="3">ST1C</strain>
    </source>
</reference>
<protein>
    <submittedName>
        <fullName evidence="3">Uncharacterized protein</fullName>
    </submittedName>
</protein>
<evidence type="ECO:0000256" key="1">
    <source>
        <dbReference type="SAM" id="Coils"/>
    </source>
</evidence>
<evidence type="ECO:0000313" key="4">
    <source>
        <dbReference type="Proteomes" id="UP000324800"/>
    </source>
</evidence>
<feature type="region of interest" description="Disordered" evidence="2">
    <location>
        <begin position="116"/>
        <end position="191"/>
    </location>
</feature>
<feature type="compositionally biased region" description="Polar residues" evidence="2">
    <location>
        <begin position="1"/>
        <end position="19"/>
    </location>
</feature>
<evidence type="ECO:0000313" key="3">
    <source>
        <dbReference type="EMBL" id="KAA6370697.1"/>
    </source>
</evidence>
<accession>A0A5J4UJV8</accession>
<organism evidence="3 4">
    <name type="scientific">Streblomastix strix</name>
    <dbReference type="NCBI Taxonomy" id="222440"/>
    <lineage>
        <taxon>Eukaryota</taxon>
        <taxon>Metamonada</taxon>
        <taxon>Preaxostyla</taxon>
        <taxon>Oxymonadida</taxon>
        <taxon>Streblomastigidae</taxon>
        <taxon>Streblomastix</taxon>
    </lineage>
</organism>
<feature type="region of interest" description="Disordered" evidence="2">
    <location>
        <begin position="1"/>
        <end position="55"/>
    </location>
</feature>
<feature type="compositionally biased region" description="Polar residues" evidence="2">
    <location>
        <begin position="593"/>
        <end position="617"/>
    </location>
</feature>
<gene>
    <name evidence="3" type="ORF">EZS28_033776</name>
</gene>
<dbReference type="AlphaFoldDB" id="A0A5J4UJV8"/>
<proteinExistence type="predicted"/>
<feature type="compositionally biased region" description="Polar residues" evidence="2">
    <location>
        <begin position="415"/>
        <end position="436"/>
    </location>
</feature>
<feature type="coiled-coil region" evidence="1">
    <location>
        <begin position="704"/>
        <end position="746"/>
    </location>
</feature>
<feature type="compositionally biased region" description="Basic and acidic residues" evidence="2">
    <location>
        <begin position="20"/>
        <end position="45"/>
    </location>
</feature>
<comment type="caution">
    <text evidence="3">The sequence shown here is derived from an EMBL/GenBank/DDBJ whole genome shotgun (WGS) entry which is preliminary data.</text>
</comment>
<name>A0A5J4UJV8_9EUKA</name>
<evidence type="ECO:0000256" key="2">
    <source>
        <dbReference type="SAM" id="MobiDB-lite"/>
    </source>
</evidence>
<dbReference type="EMBL" id="SNRW01015145">
    <property type="protein sequence ID" value="KAA6370697.1"/>
    <property type="molecule type" value="Genomic_DNA"/>
</dbReference>
<feature type="region of interest" description="Disordered" evidence="2">
    <location>
        <begin position="410"/>
        <end position="484"/>
    </location>
</feature>